<evidence type="ECO:0000256" key="5">
    <source>
        <dbReference type="RuleBase" id="RU003651"/>
    </source>
</evidence>
<reference evidence="8" key="1">
    <citation type="submission" date="2021-01" db="EMBL/GenBank/DDBJ databases">
        <authorList>
            <person name="Corre E."/>
            <person name="Pelletier E."/>
            <person name="Niang G."/>
            <person name="Scheremetjew M."/>
            <person name="Finn R."/>
            <person name="Kale V."/>
            <person name="Holt S."/>
            <person name="Cochrane G."/>
            <person name="Meng A."/>
            <person name="Brown T."/>
            <person name="Cohen L."/>
        </authorList>
    </citation>
    <scope>NUCLEOTIDE SEQUENCE</scope>
    <source>
        <strain evidence="8">CCMP645</strain>
    </source>
</reference>
<keyword evidence="5" id="KW-0067">ATP-binding</keyword>
<dbReference type="Pfam" id="PF17862">
    <property type="entry name" value="AAA_lid_3"/>
    <property type="match status" value="1"/>
</dbReference>
<evidence type="ECO:0008006" key="9">
    <source>
        <dbReference type="Google" id="ProtNLM"/>
    </source>
</evidence>
<dbReference type="GO" id="GO:0005886">
    <property type="term" value="C:plasma membrane"/>
    <property type="evidence" value="ECO:0007669"/>
    <property type="project" value="TreeGrafter"/>
</dbReference>
<evidence type="ECO:0000256" key="1">
    <source>
        <dbReference type="ARBA" id="ARBA00001947"/>
    </source>
</evidence>
<dbReference type="Gene3D" id="1.10.8.60">
    <property type="match status" value="1"/>
</dbReference>
<dbReference type="SUPFAM" id="SSF52540">
    <property type="entry name" value="P-loop containing nucleoside triphosphate hydrolases"/>
    <property type="match status" value="1"/>
</dbReference>
<evidence type="ECO:0000313" key="8">
    <source>
        <dbReference type="EMBL" id="CAE0768210.1"/>
    </source>
</evidence>
<dbReference type="InterPro" id="IPR027417">
    <property type="entry name" value="P-loop_NTPase"/>
</dbReference>
<keyword evidence="5" id="KW-0547">Nucleotide-binding</keyword>
<dbReference type="GO" id="GO:0030163">
    <property type="term" value="P:protein catabolic process"/>
    <property type="evidence" value="ECO:0007669"/>
    <property type="project" value="TreeGrafter"/>
</dbReference>
<name>A0A7S4BJR0_CHRCT</name>
<proteinExistence type="inferred from homology"/>
<dbReference type="GO" id="GO:0004176">
    <property type="term" value="F:ATP-dependent peptidase activity"/>
    <property type="evidence" value="ECO:0007669"/>
    <property type="project" value="TreeGrafter"/>
</dbReference>
<dbReference type="AlphaFoldDB" id="A0A7S4BJR0"/>
<keyword evidence="4" id="KW-0482">Metalloprotease</keyword>
<comment type="cofactor">
    <cofactor evidence="1">
        <name>Zn(2+)</name>
        <dbReference type="ChEBI" id="CHEBI:29105"/>
    </cofactor>
</comment>
<feature type="domain" description="AAA ATPase AAA+ lid" evidence="7">
    <location>
        <begin position="63"/>
        <end position="106"/>
    </location>
</feature>
<comment type="similarity">
    <text evidence="5">Belongs to the AAA ATPase family.</text>
</comment>
<dbReference type="InterPro" id="IPR041569">
    <property type="entry name" value="AAA_lid_3"/>
</dbReference>
<dbReference type="GO" id="GO:0005524">
    <property type="term" value="F:ATP binding"/>
    <property type="evidence" value="ECO:0007669"/>
    <property type="project" value="UniProtKB-KW"/>
</dbReference>
<dbReference type="PROSITE" id="PS00674">
    <property type="entry name" value="AAA"/>
    <property type="match status" value="1"/>
</dbReference>
<accession>A0A7S4BJR0</accession>
<organism evidence="8">
    <name type="scientific">Chrysotila carterae</name>
    <name type="common">Marine alga</name>
    <name type="synonym">Syracosphaera carterae</name>
    <dbReference type="NCBI Taxonomy" id="13221"/>
    <lineage>
        <taxon>Eukaryota</taxon>
        <taxon>Haptista</taxon>
        <taxon>Haptophyta</taxon>
        <taxon>Prymnesiophyceae</taxon>
        <taxon>Isochrysidales</taxon>
        <taxon>Isochrysidaceae</taxon>
        <taxon>Chrysotila</taxon>
    </lineage>
</organism>
<dbReference type="GO" id="GO:0046872">
    <property type="term" value="F:metal ion binding"/>
    <property type="evidence" value="ECO:0007669"/>
    <property type="project" value="UniProtKB-KW"/>
</dbReference>
<dbReference type="InterPro" id="IPR003959">
    <property type="entry name" value="ATPase_AAA_core"/>
</dbReference>
<keyword evidence="2" id="KW-0479">Metal-binding</keyword>
<evidence type="ECO:0000256" key="4">
    <source>
        <dbReference type="ARBA" id="ARBA00023049"/>
    </source>
</evidence>
<dbReference type="Gene3D" id="3.40.50.300">
    <property type="entry name" value="P-loop containing nucleotide triphosphate hydrolases"/>
    <property type="match status" value="1"/>
</dbReference>
<keyword evidence="3" id="KW-0862">Zinc</keyword>
<dbReference type="GO" id="GO:0008237">
    <property type="term" value="F:metallopeptidase activity"/>
    <property type="evidence" value="ECO:0007669"/>
    <property type="project" value="UniProtKB-KW"/>
</dbReference>
<evidence type="ECO:0000259" key="7">
    <source>
        <dbReference type="Pfam" id="PF17862"/>
    </source>
</evidence>
<keyword evidence="4" id="KW-0645">Protease</keyword>
<feature type="domain" description="ATPase AAA-type core" evidence="6">
    <location>
        <begin position="1"/>
        <end position="40"/>
    </location>
</feature>
<evidence type="ECO:0000256" key="3">
    <source>
        <dbReference type="ARBA" id="ARBA00022833"/>
    </source>
</evidence>
<sequence length="130" mass="13892">MDGLETSNNGVVVMGATNRVEILDPALTRPGRFDRLVRMDLPDEAGRLAIMRVHTRNFNLDPDVQLARIATASNGLSGAELAALANEAAIRSVRRQGATVNMADFTSALLDFTASRRRGIGSLVSKLVGS</sequence>
<evidence type="ECO:0000259" key="6">
    <source>
        <dbReference type="Pfam" id="PF00004"/>
    </source>
</evidence>
<evidence type="ECO:0000256" key="2">
    <source>
        <dbReference type="ARBA" id="ARBA00022723"/>
    </source>
</evidence>
<keyword evidence="4" id="KW-0378">Hydrolase</keyword>
<dbReference type="InterPro" id="IPR003960">
    <property type="entry name" value="ATPase_AAA_CS"/>
</dbReference>
<dbReference type="EMBL" id="HBIZ01032682">
    <property type="protein sequence ID" value="CAE0768210.1"/>
    <property type="molecule type" value="Transcribed_RNA"/>
</dbReference>
<dbReference type="GO" id="GO:0006508">
    <property type="term" value="P:proteolysis"/>
    <property type="evidence" value="ECO:0007669"/>
    <property type="project" value="TreeGrafter"/>
</dbReference>
<dbReference type="PANTHER" id="PTHR23076">
    <property type="entry name" value="METALLOPROTEASE M41 FTSH"/>
    <property type="match status" value="1"/>
</dbReference>
<gene>
    <name evidence="8" type="ORF">PCAR00345_LOCUS20822</name>
</gene>
<protein>
    <recommendedName>
        <fullName evidence="9">Vesicle-fusing ATPase</fullName>
    </recommendedName>
</protein>
<dbReference type="GO" id="GO:0016887">
    <property type="term" value="F:ATP hydrolysis activity"/>
    <property type="evidence" value="ECO:0007669"/>
    <property type="project" value="InterPro"/>
</dbReference>
<dbReference type="Pfam" id="PF00004">
    <property type="entry name" value="AAA"/>
    <property type="match status" value="1"/>
</dbReference>
<dbReference type="PANTHER" id="PTHR23076:SF97">
    <property type="entry name" value="ATP-DEPENDENT ZINC METALLOPROTEASE YME1L1"/>
    <property type="match status" value="1"/>
</dbReference>